<dbReference type="InterPro" id="IPR017853">
    <property type="entry name" value="GH"/>
</dbReference>
<dbReference type="Proteomes" id="UP000179467">
    <property type="component" value="Unassembled WGS sequence"/>
</dbReference>
<dbReference type="InterPro" id="IPR015883">
    <property type="entry name" value="Glyco_hydro_20_cat"/>
</dbReference>
<gene>
    <name evidence="13" type="primary">exo I</name>
    <name evidence="13" type="ORF">BHE75_02665</name>
</gene>
<evidence type="ECO:0000259" key="11">
    <source>
        <dbReference type="Pfam" id="PF02838"/>
    </source>
</evidence>
<keyword evidence="14" id="KW-1185">Reference proteome</keyword>
<dbReference type="PRINTS" id="PR00738">
    <property type="entry name" value="GLHYDRLASE20"/>
</dbReference>
<dbReference type="Gene3D" id="3.30.379.10">
    <property type="entry name" value="Chitobiase/beta-hexosaminidase domain 2-like"/>
    <property type="match status" value="1"/>
</dbReference>
<feature type="domain" description="GH29D-like beta-sandwich" evidence="12">
    <location>
        <begin position="538"/>
        <end position="588"/>
    </location>
</feature>
<protein>
    <recommendedName>
        <fullName evidence="3">beta-N-acetylhexosaminidase</fullName>
        <ecNumber evidence="3">3.2.1.52</ecNumber>
    </recommendedName>
    <alternativeName>
        <fullName evidence="6">Beta-N-acetylhexosaminidase</fullName>
    </alternativeName>
    <alternativeName>
        <fullName evidence="7">N-acetyl-beta-glucosaminidase</fullName>
    </alternativeName>
</protein>
<evidence type="ECO:0000313" key="13">
    <source>
        <dbReference type="EMBL" id="OHT20665.1"/>
    </source>
</evidence>
<dbReference type="EMBL" id="MIPT01000001">
    <property type="protein sequence ID" value="OHT20665.1"/>
    <property type="molecule type" value="Genomic_DNA"/>
</dbReference>
<dbReference type="CDD" id="cd04084">
    <property type="entry name" value="CBM6_xylanase-like"/>
    <property type="match status" value="1"/>
</dbReference>
<feature type="domain" description="Glycoside hydrolase family 20 catalytic" evidence="10">
    <location>
        <begin position="153"/>
        <end position="493"/>
    </location>
</feature>
<dbReference type="Gene3D" id="2.60.120.260">
    <property type="entry name" value="Galactose-binding domain-like"/>
    <property type="match status" value="1"/>
</dbReference>
<keyword evidence="4 13" id="KW-0378">Hydrolase</keyword>
<evidence type="ECO:0000256" key="5">
    <source>
        <dbReference type="ARBA" id="ARBA00023295"/>
    </source>
</evidence>
<feature type="signal peptide" evidence="9">
    <location>
        <begin position="1"/>
        <end position="28"/>
    </location>
</feature>
<keyword evidence="9" id="KW-0732">Signal</keyword>
<dbReference type="GO" id="GO:0030203">
    <property type="term" value="P:glycosaminoglycan metabolic process"/>
    <property type="evidence" value="ECO:0007669"/>
    <property type="project" value="TreeGrafter"/>
</dbReference>
<comment type="caution">
    <text evidence="13">The sequence shown here is derived from an EMBL/GenBank/DDBJ whole genome shotgun (WGS) entry which is preliminary data.</text>
</comment>
<evidence type="ECO:0000256" key="3">
    <source>
        <dbReference type="ARBA" id="ARBA00012663"/>
    </source>
</evidence>
<dbReference type="InterPro" id="IPR029018">
    <property type="entry name" value="Hex-like_dom2"/>
</dbReference>
<evidence type="ECO:0000256" key="2">
    <source>
        <dbReference type="ARBA" id="ARBA00006285"/>
    </source>
</evidence>
<comment type="catalytic activity">
    <reaction evidence="1">
        <text>Hydrolysis of terminal non-reducing N-acetyl-D-hexosamine residues in N-acetyl-beta-D-hexosaminides.</text>
        <dbReference type="EC" id="3.2.1.52"/>
    </reaction>
</comment>
<evidence type="ECO:0000256" key="4">
    <source>
        <dbReference type="ARBA" id="ARBA00022801"/>
    </source>
</evidence>
<dbReference type="InterPro" id="IPR025705">
    <property type="entry name" value="Beta_hexosaminidase_sua/sub"/>
</dbReference>
<dbReference type="InterPro" id="IPR008979">
    <property type="entry name" value="Galactose-bd-like_sf"/>
</dbReference>
<dbReference type="Gene3D" id="3.20.20.80">
    <property type="entry name" value="Glycosidases"/>
    <property type="match status" value="1"/>
</dbReference>
<name>A0A1S1HEN9_9SPHN</name>
<dbReference type="RefSeq" id="WP_217494725.1">
    <property type="nucleotide sequence ID" value="NZ_MIPT01000001.1"/>
</dbReference>
<dbReference type="GO" id="GO:0005975">
    <property type="term" value="P:carbohydrate metabolic process"/>
    <property type="evidence" value="ECO:0007669"/>
    <property type="project" value="InterPro"/>
</dbReference>
<evidence type="ECO:0000256" key="9">
    <source>
        <dbReference type="SAM" id="SignalP"/>
    </source>
</evidence>
<organism evidence="13 14">
    <name type="scientific">Edaphosphingomonas haloaromaticamans</name>
    <dbReference type="NCBI Taxonomy" id="653954"/>
    <lineage>
        <taxon>Bacteria</taxon>
        <taxon>Pseudomonadati</taxon>
        <taxon>Pseudomonadota</taxon>
        <taxon>Alphaproteobacteria</taxon>
        <taxon>Sphingomonadales</taxon>
        <taxon>Rhizorhabdaceae</taxon>
        <taxon>Edaphosphingomonas</taxon>
    </lineage>
</organism>
<feature type="chain" id="PRO_5010247472" description="beta-N-acetylhexosaminidase" evidence="9">
    <location>
        <begin position="29"/>
        <end position="760"/>
    </location>
</feature>
<dbReference type="AlphaFoldDB" id="A0A1S1HEN9"/>
<dbReference type="Pfam" id="PF00728">
    <property type="entry name" value="Glyco_hydro_20"/>
    <property type="match status" value="1"/>
</dbReference>
<evidence type="ECO:0000256" key="8">
    <source>
        <dbReference type="PIRSR" id="PIRSR625705-1"/>
    </source>
</evidence>
<evidence type="ECO:0000259" key="12">
    <source>
        <dbReference type="Pfam" id="PF13290"/>
    </source>
</evidence>
<dbReference type="GO" id="GO:0004563">
    <property type="term" value="F:beta-N-acetylhexosaminidase activity"/>
    <property type="evidence" value="ECO:0007669"/>
    <property type="project" value="UniProtKB-EC"/>
</dbReference>
<proteinExistence type="inferred from homology"/>
<dbReference type="SUPFAM" id="SSF49785">
    <property type="entry name" value="Galactose-binding domain-like"/>
    <property type="match status" value="1"/>
</dbReference>
<dbReference type="InterPro" id="IPR059177">
    <property type="entry name" value="GH29D-like_dom"/>
</dbReference>
<dbReference type="EC" id="3.2.1.52" evidence="3"/>
<evidence type="ECO:0000259" key="10">
    <source>
        <dbReference type="Pfam" id="PF00728"/>
    </source>
</evidence>
<feature type="domain" description="Beta-hexosaminidase bacterial type N-terminal" evidence="11">
    <location>
        <begin position="32"/>
        <end position="150"/>
    </location>
</feature>
<feature type="active site" description="Proton donor" evidence="8">
    <location>
        <position position="324"/>
    </location>
</feature>
<dbReference type="SUPFAM" id="SSF55545">
    <property type="entry name" value="beta-N-acetylhexosaminidase-like domain"/>
    <property type="match status" value="1"/>
</dbReference>
<dbReference type="Pfam" id="PF02838">
    <property type="entry name" value="Glyco_hydro_20b"/>
    <property type="match status" value="1"/>
</dbReference>
<dbReference type="Pfam" id="PF13290">
    <property type="entry name" value="CHB_HEX_C_1"/>
    <property type="match status" value="1"/>
</dbReference>
<dbReference type="PANTHER" id="PTHR22600">
    <property type="entry name" value="BETA-HEXOSAMINIDASE"/>
    <property type="match status" value="1"/>
</dbReference>
<evidence type="ECO:0000313" key="14">
    <source>
        <dbReference type="Proteomes" id="UP000179467"/>
    </source>
</evidence>
<dbReference type="CDD" id="cd06563">
    <property type="entry name" value="GH20_chitobiase-like"/>
    <property type="match status" value="1"/>
</dbReference>
<dbReference type="GO" id="GO:0016020">
    <property type="term" value="C:membrane"/>
    <property type="evidence" value="ECO:0007669"/>
    <property type="project" value="TreeGrafter"/>
</dbReference>
<evidence type="ECO:0000256" key="7">
    <source>
        <dbReference type="ARBA" id="ARBA00033000"/>
    </source>
</evidence>
<accession>A0A1S1HEN9</accession>
<dbReference type="PANTHER" id="PTHR22600:SF57">
    <property type="entry name" value="BETA-N-ACETYLHEXOSAMINIDASE"/>
    <property type="match status" value="1"/>
</dbReference>
<dbReference type="SUPFAM" id="SSF51445">
    <property type="entry name" value="(Trans)glycosidases"/>
    <property type="match status" value="1"/>
</dbReference>
<reference evidence="13 14" key="1">
    <citation type="submission" date="2016-09" db="EMBL/GenBank/DDBJ databases">
        <title>Metabolic pathway, cell adaptation mechanisms and a novel monoxygenase revealed through proteogenomic-transcription analysis of a Sphingomonas haloaromaticamans strain degrading the fungicide ortho-phenylphenol.</title>
        <authorList>
            <person name="Perruchon C."/>
            <person name="Papadopoulou E.S."/>
            <person name="Rousidou C."/>
            <person name="Vasileiadis S."/>
            <person name="Tanou G."/>
            <person name="Amoutzias G."/>
            <person name="Molassiotis A."/>
            <person name="Karpouzas D.G."/>
        </authorList>
    </citation>
    <scope>NUCLEOTIDE SEQUENCE [LARGE SCALE GENOMIC DNA]</scope>
    <source>
        <strain evidence="13 14">P3</strain>
    </source>
</reference>
<sequence>MFPNRIAQHLTLGSMLLAATAASMPANAADLPILPLPRSVAPAQGSFRLTAASGMAVPHGDAGARNAANRLGDLLLATRGFRPALASGGAIRFVRARGMAAESYRLDISGKGAVIRASDDAGLLYGAISLWQLATANGDGTVEAVRIDDAPRFAWRGLMLDSARHYQSPEFIMRLIDWMAAHKLNRFHWHLVDDQGWRLEIRKYPKLTEVGAWRTPASAPGAPELPRTGGFYTQDQVRAIVAYAAARAITVVPEIEMPGHALSAIRAYPELGWGVPATPGAESDWGVFPWLYNVDDSTFGFLEDVLTEVMALFPSAYIHVGGDEAVKDQWRQSPAIQARMRALGVANEAALQSWFIHRIETFLNAHGRRLIGWDEILEGGLAPNATVMSWRGIEGAVAAAKLGHDTVLSPAPILYLNHRQGTAATEPPGRGQLITLADVYGFDPAPASLTADQQHHILGVQGNLWTEHARTEARAAWMMFPRASAIAELGWSRAGASDFQGFVGRLLPQLDRLKPLGLEAATSALAPQAEMDVGEGGKARVRITNQIGSEIRYTLDGSAPGSASPLYAGPLDLAVPARLRAAAFRDGRALPGAIDRRIDAADLRSRTAADLHTCTDKLVLNLEDDAPAAGPRATFLTDILNPCWKYEAAAMDGVTRIALDVGQIPFNFQLGADRDTIRFARPATAEGEFEVRVDGCDGRRIATLPLAPAAGNPGLTTLRADLPAMAGRHDLCFTYTANGPDPMWGIAAVRLETAQPEAGR</sequence>
<evidence type="ECO:0000256" key="1">
    <source>
        <dbReference type="ARBA" id="ARBA00001231"/>
    </source>
</evidence>
<dbReference type="InterPro" id="IPR015882">
    <property type="entry name" value="HEX_bac_N"/>
</dbReference>
<evidence type="ECO:0000256" key="6">
    <source>
        <dbReference type="ARBA" id="ARBA00030512"/>
    </source>
</evidence>
<comment type="similarity">
    <text evidence="2">Belongs to the glycosyl hydrolase 20 family.</text>
</comment>
<keyword evidence="5 13" id="KW-0326">Glycosidase</keyword>